<evidence type="ECO:0000256" key="1">
    <source>
        <dbReference type="ARBA" id="ARBA00004429"/>
    </source>
</evidence>
<evidence type="ECO:0000313" key="13">
    <source>
        <dbReference type="Proteomes" id="UP000634647"/>
    </source>
</evidence>
<reference evidence="10" key="3">
    <citation type="submission" date="2023-06" db="EMBL/GenBank/DDBJ databases">
        <authorList>
            <person name="Sun Q."/>
            <person name="Zhou Y."/>
        </authorList>
    </citation>
    <scope>NUCLEOTIDE SEQUENCE</scope>
    <source>
        <strain evidence="10">CGMCC 1.10859</strain>
    </source>
</reference>
<evidence type="ECO:0000256" key="8">
    <source>
        <dbReference type="ARBA" id="ARBA00035655"/>
    </source>
</evidence>
<dbReference type="EMBL" id="BNAB01000002">
    <property type="protein sequence ID" value="GHD99409.1"/>
    <property type="molecule type" value="Genomic_DNA"/>
</dbReference>
<comment type="caution">
    <text evidence="10">The sequence shown here is derived from an EMBL/GenBank/DDBJ whole genome shotgun (WGS) entry which is preliminary data.</text>
</comment>
<evidence type="ECO:0000256" key="3">
    <source>
        <dbReference type="ARBA" id="ARBA00022475"/>
    </source>
</evidence>
<feature type="transmembrane region" description="Helical" evidence="9">
    <location>
        <begin position="122"/>
        <end position="143"/>
    </location>
</feature>
<keyword evidence="5 9" id="KW-0812">Transmembrane</keyword>
<keyword evidence="7 9" id="KW-0472">Membrane</keyword>
<keyword evidence="4" id="KW-0997">Cell inner membrane</keyword>
<dbReference type="GO" id="GO:0005886">
    <property type="term" value="C:plasma membrane"/>
    <property type="evidence" value="ECO:0007669"/>
    <property type="project" value="UniProtKB-SubCell"/>
</dbReference>
<dbReference type="PANTHER" id="PTHR30574:SF1">
    <property type="entry name" value="SULPHUR TRANSPORT DOMAIN-CONTAINING PROTEIN"/>
    <property type="match status" value="1"/>
</dbReference>
<evidence type="ECO:0000256" key="7">
    <source>
        <dbReference type="ARBA" id="ARBA00023136"/>
    </source>
</evidence>
<dbReference type="Proteomes" id="UP000634647">
    <property type="component" value="Unassembled WGS sequence"/>
</dbReference>
<protein>
    <submittedName>
        <fullName evidence="10">Membrane protein</fullName>
    </submittedName>
</protein>
<keyword evidence="6 9" id="KW-1133">Transmembrane helix</keyword>
<dbReference type="AlphaFoldDB" id="A0AAN4UPJ0"/>
<evidence type="ECO:0000313" key="12">
    <source>
        <dbReference type="Proteomes" id="UP000199541"/>
    </source>
</evidence>
<accession>A0AAN4UPJ0</accession>
<feature type="transmembrane region" description="Helical" evidence="9">
    <location>
        <begin position="56"/>
        <end position="75"/>
    </location>
</feature>
<feature type="transmembrane region" description="Helical" evidence="9">
    <location>
        <begin position="6"/>
        <end position="29"/>
    </location>
</feature>
<organism evidence="10 13">
    <name type="scientific">Allgaiera indica</name>
    <dbReference type="NCBI Taxonomy" id="765699"/>
    <lineage>
        <taxon>Bacteria</taxon>
        <taxon>Pseudomonadati</taxon>
        <taxon>Pseudomonadota</taxon>
        <taxon>Alphaproteobacteria</taxon>
        <taxon>Rhodobacterales</taxon>
        <taxon>Paracoccaceae</taxon>
        <taxon>Allgaiera</taxon>
    </lineage>
</organism>
<keyword evidence="3" id="KW-1003">Cell membrane</keyword>
<evidence type="ECO:0000256" key="5">
    <source>
        <dbReference type="ARBA" id="ARBA00022692"/>
    </source>
</evidence>
<evidence type="ECO:0000256" key="2">
    <source>
        <dbReference type="ARBA" id="ARBA00022448"/>
    </source>
</evidence>
<comment type="subcellular location">
    <subcellularLocation>
        <location evidence="1">Cell inner membrane</location>
        <topology evidence="1">Multi-pass membrane protein</topology>
    </subcellularLocation>
</comment>
<dbReference type="Proteomes" id="UP000199541">
    <property type="component" value="Unassembled WGS sequence"/>
</dbReference>
<sequence length="146" mass="14518">MLNALPQSWIFGLAGGLMIGLAAALLLLVNARVMGASGILGGLMDGSGQDNAKERLAFVGALIGVPALAVLGFGAPGVTHASGNLGLMVLAGLLVGFGTRLANGCTSGHGVCGMSRFSARSIVATLVYLGVGFATLFLARHVLGVI</sequence>
<dbReference type="PANTHER" id="PTHR30574">
    <property type="entry name" value="INNER MEMBRANE PROTEIN YEDE"/>
    <property type="match status" value="1"/>
</dbReference>
<keyword evidence="2" id="KW-0813">Transport</keyword>
<reference evidence="11 12" key="2">
    <citation type="submission" date="2016-10" db="EMBL/GenBank/DDBJ databases">
        <authorList>
            <person name="Varghese N."/>
            <person name="Submissions S."/>
        </authorList>
    </citation>
    <scope>NUCLEOTIDE SEQUENCE [LARGE SCALE GENOMIC DNA]</scope>
    <source>
        <strain evidence="11 12">DSM 24802</strain>
    </source>
</reference>
<keyword evidence="12" id="KW-1185">Reference proteome</keyword>
<proteinExistence type="inferred from homology"/>
<evidence type="ECO:0000256" key="6">
    <source>
        <dbReference type="ARBA" id="ARBA00022989"/>
    </source>
</evidence>
<dbReference type="RefSeq" id="WP_244520947.1">
    <property type="nucleotide sequence ID" value="NZ_BNAB01000002.1"/>
</dbReference>
<dbReference type="EMBL" id="FNOB01000002">
    <property type="protein sequence ID" value="SDW26597.1"/>
    <property type="molecule type" value="Genomic_DNA"/>
</dbReference>
<feature type="transmembrane region" description="Helical" evidence="9">
    <location>
        <begin position="81"/>
        <end position="102"/>
    </location>
</feature>
<evidence type="ECO:0000313" key="11">
    <source>
        <dbReference type="EMBL" id="SDW26597.1"/>
    </source>
</evidence>
<dbReference type="InterPro" id="IPR007272">
    <property type="entry name" value="Sulf_transp_TsuA/YedE"/>
</dbReference>
<comment type="similarity">
    <text evidence="8">Belongs to the TsuA/YedE (TC 9.B.102) family.</text>
</comment>
<gene>
    <name evidence="10" type="ORF">GCM10008024_06670</name>
    <name evidence="11" type="ORF">SAMN05444006_102209</name>
</gene>
<reference evidence="10" key="1">
    <citation type="journal article" date="2014" name="Int. J. Syst. Evol. Microbiol.">
        <title>Complete genome sequence of Corynebacterium casei LMG S-19264T (=DSM 44701T), isolated from a smear-ripened cheese.</title>
        <authorList>
            <consortium name="US DOE Joint Genome Institute (JGI-PGF)"/>
            <person name="Walter F."/>
            <person name="Albersmeier A."/>
            <person name="Kalinowski J."/>
            <person name="Ruckert C."/>
        </authorList>
    </citation>
    <scope>NUCLEOTIDE SEQUENCE</scope>
    <source>
        <strain evidence="10">CGMCC 1.10859</strain>
    </source>
</reference>
<evidence type="ECO:0000313" key="10">
    <source>
        <dbReference type="EMBL" id="GHD99409.1"/>
    </source>
</evidence>
<evidence type="ECO:0000256" key="9">
    <source>
        <dbReference type="SAM" id="Phobius"/>
    </source>
</evidence>
<evidence type="ECO:0000256" key="4">
    <source>
        <dbReference type="ARBA" id="ARBA00022519"/>
    </source>
</evidence>
<name>A0AAN4UPJ0_9RHOB</name>